<proteinExistence type="predicted"/>
<feature type="region of interest" description="Disordered" evidence="1">
    <location>
        <begin position="83"/>
        <end position="109"/>
    </location>
</feature>
<dbReference type="AlphaFoldDB" id="A0A9Q1C4X4"/>
<dbReference type="InterPro" id="IPR043502">
    <property type="entry name" value="DNA/RNA_pol_sf"/>
</dbReference>
<dbReference type="EMBL" id="JAIZAY010000007">
    <property type="protein sequence ID" value="KAJ8038240.1"/>
    <property type="molecule type" value="Genomic_DNA"/>
</dbReference>
<evidence type="ECO:0000313" key="3">
    <source>
        <dbReference type="Proteomes" id="UP001152320"/>
    </source>
</evidence>
<reference evidence="2" key="1">
    <citation type="submission" date="2021-10" db="EMBL/GenBank/DDBJ databases">
        <title>Tropical sea cucumber genome reveals ecological adaptation and Cuvierian tubules defense mechanism.</title>
        <authorList>
            <person name="Chen T."/>
        </authorList>
    </citation>
    <scope>NUCLEOTIDE SEQUENCE</scope>
    <source>
        <strain evidence="2">Nanhai2018</strain>
        <tissue evidence="2">Muscle</tissue>
    </source>
</reference>
<keyword evidence="3" id="KW-1185">Reference proteome</keyword>
<dbReference type="PANTHER" id="PTHR47331:SF1">
    <property type="entry name" value="GAG-LIKE PROTEIN"/>
    <property type="match status" value="1"/>
</dbReference>
<dbReference type="CDD" id="cd01644">
    <property type="entry name" value="RT_pepA17"/>
    <property type="match status" value="1"/>
</dbReference>
<comment type="caution">
    <text evidence="2">The sequence shown here is derived from an EMBL/GenBank/DDBJ whole genome shotgun (WGS) entry which is preliminary data.</text>
</comment>
<dbReference type="OrthoDB" id="10051210at2759"/>
<name>A0A9Q1C4X4_HOLLE</name>
<protein>
    <recommendedName>
        <fullName evidence="4">Reverse transcriptase domain-containing protein</fullName>
    </recommendedName>
</protein>
<dbReference type="PANTHER" id="PTHR47331">
    <property type="entry name" value="PHD-TYPE DOMAIN-CONTAINING PROTEIN"/>
    <property type="match status" value="1"/>
</dbReference>
<dbReference type="Proteomes" id="UP001152320">
    <property type="component" value="Chromosome 7"/>
</dbReference>
<sequence>MPENSIKLVNGRYEVGLPWRYPKPYLPNNRVVAEKRLNQLKKRFQRDDNLFQLYRDVIYDYISKGYGRKVTEEPDNTVDQTCKVTSDSDNSSLQLNQSPPQHSQSEADGADEAYVETIKWYLPHQPVLHLRKPGRVRVVFDCASRYKGTCMNDQLLHGPDYTNNLIRVLSRFRRDSVAFIADVEAMFHQVRVPENHSNVLRFLWWPGDNLSMPPVDYQMMVHLFGATSSPSCVSFALKQTAKDNRESFSEEAARTVNESFYVDGCLKSVQTKEQAVALVKELRALLHRGGVRLTKWVSNSREVLETVPEGERAHTVVNLYLDNLPIEHTLGVR</sequence>
<accession>A0A9Q1C4X4</accession>
<gene>
    <name evidence="2" type="ORF">HOLleu_15605</name>
</gene>
<evidence type="ECO:0000256" key="1">
    <source>
        <dbReference type="SAM" id="MobiDB-lite"/>
    </source>
</evidence>
<evidence type="ECO:0008006" key="4">
    <source>
        <dbReference type="Google" id="ProtNLM"/>
    </source>
</evidence>
<dbReference type="SUPFAM" id="SSF56672">
    <property type="entry name" value="DNA/RNA polymerases"/>
    <property type="match status" value="1"/>
</dbReference>
<organism evidence="2 3">
    <name type="scientific">Holothuria leucospilota</name>
    <name type="common">Black long sea cucumber</name>
    <name type="synonym">Mertensiothuria leucospilota</name>
    <dbReference type="NCBI Taxonomy" id="206669"/>
    <lineage>
        <taxon>Eukaryota</taxon>
        <taxon>Metazoa</taxon>
        <taxon>Echinodermata</taxon>
        <taxon>Eleutherozoa</taxon>
        <taxon>Echinozoa</taxon>
        <taxon>Holothuroidea</taxon>
        <taxon>Aspidochirotacea</taxon>
        <taxon>Aspidochirotida</taxon>
        <taxon>Holothuriidae</taxon>
        <taxon>Holothuria</taxon>
    </lineage>
</organism>
<feature type="compositionally biased region" description="Polar residues" evidence="1">
    <location>
        <begin position="83"/>
        <end position="106"/>
    </location>
</feature>
<evidence type="ECO:0000313" key="2">
    <source>
        <dbReference type="EMBL" id="KAJ8038240.1"/>
    </source>
</evidence>